<protein>
    <submittedName>
        <fullName evidence="1">Uncharacterized protein</fullName>
    </submittedName>
</protein>
<dbReference type="SUPFAM" id="SSF48371">
    <property type="entry name" value="ARM repeat"/>
    <property type="match status" value="1"/>
</dbReference>
<dbReference type="Proteomes" id="UP000179807">
    <property type="component" value="Unassembled WGS sequence"/>
</dbReference>
<reference evidence="1" key="1">
    <citation type="submission" date="2016-10" db="EMBL/GenBank/DDBJ databases">
        <authorList>
            <person name="Benchimol M."/>
            <person name="Almeida L.G."/>
            <person name="Vasconcelos A.T."/>
            <person name="Perreira-Neves A."/>
            <person name="Rosa I.A."/>
            <person name="Tasca T."/>
            <person name="Bogo M.R."/>
            <person name="de Souza W."/>
        </authorList>
    </citation>
    <scope>NUCLEOTIDE SEQUENCE [LARGE SCALE GENOMIC DNA]</scope>
    <source>
        <strain evidence="1">K</strain>
    </source>
</reference>
<evidence type="ECO:0000313" key="2">
    <source>
        <dbReference type="Proteomes" id="UP000179807"/>
    </source>
</evidence>
<keyword evidence="2" id="KW-1185">Reference proteome</keyword>
<dbReference type="EMBL" id="MLAK01000704">
    <property type="protein sequence ID" value="OHT07158.1"/>
    <property type="molecule type" value="Genomic_DNA"/>
</dbReference>
<dbReference type="VEuPathDB" id="TrichDB:TRFO_01280"/>
<evidence type="ECO:0000313" key="1">
    <source>
        <dbReference type="EMBL" id="OHT07158.1"/>
    </source>
</evidence>
<organism evidence="1 2">
    <name type="scientific">Tritrichomonas foetus</name>
    <dbReference type="NCBI Taxonomy" id="1144522"/>
    <lineage>
        <taxon>Eukaryota</taxon>
        <taxon>Metamonada</taxon>
        <taxon>Parabasalia</taxon>
        <taxon>Tritrichomonadida</taxon>
        <taxon>Tritrichomonadidae</taxon>
        <taxon>Tritrichomonas</taxon>
    </lineage>
</organism>
<dbReference type="RefSeq" id="XP_068360294.1">
    <property type="nucleotide sequence ID" value="XM_068490009.1"/>
</dbReference>
<dbReference type="InterPro" id="IPR016024">
    <property type="entry name" value="ARM-type_fold"/>
</dbReference>
<gene>
    <name evidence="1" type="ORF">TRFO_01280</name>
</gene>
<accession>A0A1J4KBU8</accession>
<proteinExistence type="predicted"/>
<dbReference type="GeneID" id="94824713"/>
<comment type="caution">
    <text evidence="1">The sequence shown here is derived from an EMBL/GenBank/DDBJ whole genome shotgun (WGS) entry which is preliminary data.</text>
</comment>
<name>A0A1J4KBU8_9EUKA</name>
<sequence length="1004" mass="117470">MNLLKDEAKKIKKYSGIYSQSTKVADFAIDEFIGFFDQIMISNDKDLLLGFCYSIGPFILKNYSRIRKDQIIDFWDGLIKLSILITEEIEIYGFCEAISAICFKCFEIADTFFDFLIDPKAHNSEIKPPILITLYNDLPEDFISNHADVFAPLISNYFLTADPVHKALNLVLVTALDFSGEKLRNIPNFENNLWSSIFDLVSNHHSYYHTLIGPFLKFKKLTPSFFTNSSDFIRLKVQEIVDSSFNEENIQKIIPLLKLIPFLSLDDLDSLFRKIIPILSLFFFHVNSIPKEFTKALNESRKILRSKDSVLKIYSICCEFLETENYPAIIYLLGIFTDKFSIYYKDSFNLIFEKFINGLESSYPIKFPIIFAINENLDFVYSLKDNNVLLKEKIIPMLFEIIIKSINEADIHWSLKALRNVLRIFDSNEFFPKFSEILEIYPIISSKYSPKCSNNFSINCQQKFSHNYVHDFFKLIYESIKCSLTTEDISAVVEFIQNILMEDVSFNVKSEICVLIRVLCREYENESKKLIEIGFSLANELIFSDFTDYFDVAFHLLGFFSENRFYSFDEAKFINQAYRIVNQEIVTSPNIQREVFYNLSRFSSSTFPTEIVSEFLGKDDDEFQMVAIVVIDRYYHRYNKSSLNKCCTHCSHSCHDCHEVQIDETKIKNNNSLGKDELIPFIKKLSVLIKNSKSSEIVNDSFTIFSKMINKFDDLPTKHFDDVLLTTMQGRLAIFNHTMPYNYDSQQFQFFRFISHYIVKYPTNAKWVLEDFMLWILRASSCMISKILKVLEIGLEMKLINSRMANDLCASITARIDEDNSNFNLVKSGTLLMMKIKHKFPNNFKIPEFLVFLEKIWEENSNDRVFIELLTPIFLEIFSEKTFNIHGDFEIFHEISSIIIAESFDFDYPKIVEYYIKMHANKIPFDSFDNDSAAVFVHFLVKNTRILHEDGFTLETLQTMHKCLKQTLKSNKSTIRYINNFFSKNQVAIERIRYLIKSPKLPDF</sequence>
<dbReference type="AlphaFoldDB" id="A0A1J4KBU8"/>